<keyword evidence="2" id="KW-1185">Reference proteome</keyword>
<comment type="caution">
    <text evidence="1">The sequence shown here is derived from an EMBL/GenBank/DDBJ whole genome shotgun (WGS) entry which is preliminary data.</text>
</comment>
<gene>
    <name evidence="1" type="ORF">K0T92_14625</name>
</gene>
<dbReference type="Proteomes" id="UP000812277">
    <property type="component" value="Unassembled WGS sequence"/>
</dbReference>
<proteinExistence type="predicted"/>
<sequence>MKNTLEKRINNIAGFAQILSKQLVHSGNELTNTGALPSNELASNIQHLLSEFDLLKEEMINSFNSIDFPIVNEVTTIYGMVEEYYRLERSSLGSCLIRTNR</sequence>
<evidence type="ECO:0000313" key="2">
    <source>
        <dbReference type="Proteomes" id="UP000812277"/>
    </source>
</evidence>
<dbReference type="RefSeq" id="WP_219873212.1">
    <property type="nucleotide sequence ID" value="NZ_JAHZIJ010000009.1"/>
</dbReference>
<evidence type="ECO:0000313" key="1">
    <source>
        <dbReference type="EMBL" id="MBW7475978.1"/>
    </source>
</evidence>
<name>A0ABS7D871_9BACL</name>
<protein>
    <submittedName>
        <fullName evidence="1">Uncharacterized protein</fullName>
    </submittedName>
</protein>
<organism evidence="1 2">
    <name type="scientific">Paenibacillus oenotherae</name>
    <dbReference type="NCBI Taxonomy" id="1435645"/>
    <lineage>
        <taxon>Bacteria</taxon>
        <taxon>Bacillati</taxon>
        <taxon>Bacillota</taxon>
        <taxon>Bacilli</taxon>
        <taxon>Bacillales</taxon>
        <taxon>Paenibacillaceae</taxon>
        <taxon>Paenibacillus</taxon>
    </lineage>
</organism>
<dbReference type="EMBL" id="JAHZIJ010000009">
    <property type="protein sequence ID" value="MBW7475978.1"/>
    <property type="molecule type" value="Genomic_DNA"/>
</dbReference>
<accession>A0ABS7D871</accession>
<reference evidence="1 2" key="1">
    <citation type="submission" date="2021-07" db="EMBL/GenBank/DDBJ databases">
        <title>Paenibacillus radiodurans sp. nov., isolated from the southeastern edge of Tengger Desert.</title>
        <authorList>
            <person name="Zhang G."/>
        </authorList>
    </citation>
    <scope>NUCLEOTIDE SEQUENCE [LARGE SCALE GENOMIC DNA]</scope>
    <source>
        <strain evidence="1 2">DT7-4</strain>
    </source>
</reference>